<evidence type="ECO:0000313" key="1">
    <source>
        <dbReference type="EMBL" id="OEO31439.1"/>
    </source>
</evidence>
<protein>
    <submittedName>
        <fullName evidence="1">Uncharacterized protein</fullName>
    </submittedName>
</protein>
<evidence type="ECO:0000313" key="2">
    <source>
        <dbReference type="Proteomes" id="UP000095463"/>
    </source>
</evidence>
<dbReference type="SUPFAM" id="SSF159275">
    <property type="entry name" value="PA1994-like"/>
    <property type="match status" value="1"/>
</dbReference>
<name>A0A1E5XS68_9HYPH</name>
<dbReference type="OrthoDB" id="7347529at2"/>
<sequence length="181" mass="20565">MPLELDLRWQPVGEVGLEHCRIWETPDGINVRSVLIGEFEGFAYGAQYDIQLALDWTFRSLTLRLQDGRVLRLNSNGLGDWKRNGQRAPELEGCVDIDISGTPFTNTLPIRRAKFADGVPQPFAMAWIPLDSLEPFRDGQIYTRLDRAHYRYQAADGSFEQVLTVDGDGFVVDYPTLFSRV</sequence>
<dbReference type="RefSeq" id="WP_069909369.1">
    <property type="nucleotide sequence ID" value="NZ_LAJE02000158.1"/>
</dbReference>
<dbReference type="AlphaFoldDB" id="A0A1E5XS68"/>
<reference evidence="1 2" key="1">
    <citation type="journal article" date="2015" name="Genome Announc.">
        <title>Genome Assemblies of Three Soil-Associated Devosia species: D. insulae, D. limi, and D. soli.</title>
        <authorList>
            <person name="Hassan Y.I."/>
            <person name="Lepp D."/>
            <person name="Zhou T."/>
        </authorList>
    </citation>
    <scope>NUCLEOTIDE SEQUENCE [LARGE SCALE GENOMIC DNA]</scope>
    <source>
        <strain evidence="1 2">DS-56</strain>
    </source>
</reference>
<dbReference type="Pfam" id="PF06475">
    <property type="entry name" value="Glycolipid_bind"/>
    <property type="match status" value="1"/>
</dbReference>
<gene>
    <name evidence="1" type="ORF">VW23_016160</name>
</gene>
<comment type="caution">
    <text evidence="1">The sequence shown here is derived from an EMBL/GenBank/DDBJ whole genome shotgun (WGS) entry which is preliminary data.</text>
</comment>
<proteinExistence type="predicted"/>
<dbReference type="Proteomes" id="UP000095463">
    <property type="component" value="Unassembled WGS sequence"/>
</dbReference>
<organism evidence="1 2">
    <name type="scientific">Devosia insulae DS-56</name>
    <dbReference type="NCBI Taxonomy" id="1116389"/>
    <lineage>
        <taxon>Bacteria</taxon>
        <taxon>Pseudomonadati</taxon>
        <taxon>Pseudomonadota</taxon>
        <taxon>Alphaproteobacteria</taxon>
        <taxon>Hyphomicrobiales</taxon>
        <taxon>Devosiaceae</taxon>
        <taxon>Devosia</taxon>
    </lineage>
</organism>
<dbReference type="InterPro" id="IPR009467">
    <property type="entry name" value="Glycolipid-bd_prot_put"/>
</dbReference>
<dbReference type="EMBL" id="LAJE02000158">
    <property type="protein sequence ID" value="OEO31439.1"/>
    <property type="molecule type" value="Genomic_DNA"/>
</dbReference>
<accession>A0A1E5XS68</accession>
<keyword evidence="2" id="KW-1185">Reference proteome</keyword>